<dbReference type="OrthoDB" id="413993at2759"/>
<dbReference type="AlphaFoldDB" id="A0A5B7CQ47"/>
<comment type="caution">
    <text evidence="1">The sequence shown here is derived from an EMBL/GenBank/DDBJ whole genome shotgun (WGS) entry which is preliminary data.</text>
</comment>
<sequence>MADFDDKELVVKSFAPGFVDTHCHIDFLFERIRHSGSYSKFRNDTKDPFPLSYEGCVTIFCKPWTFSKVGRHQ</sequence>
<accession>A0A5B7CQ47</accession>
<dbReference type="EMBL" id="VSRR010000157">
    <property type="protein sequence ID" value="MPC11315.1"/>
    <property type="molecule type" value="Genomic_DNA"/>
</dbReference>
<protein>
    <submittedName>
        <fullName evidence="1">Putative deoxyribonuclease TATDN2</fullName>
    </submittedName>
</protein>
<reference evidence="1 2" key="1">
    <citation type="submission" date="2019-05" db="EMBL/GenBank/DDBJ databases">
        <title>Another draft genome of Portunus trituberculatus and its Hox gene families provides insights of decapod evolution.</title>
        <authorList>
            <person name="Jeong J.-H."/>
            <person name="Song I."/>
            <person name="Kim S."/>
            <person name="Choi T."/>
            <person name="Kim D."/>
            <person name="Ryu S."/>
            <person name="Kim W."/>
        </authorList>
    </citation>
    <scope>NUCLEOTIDE SEQUENCE [LARGE SCALE GENOMIC DNA]</scope>
    <source>
        <tissue evidence="1">Muscle</tissue>
    </source>
</reference>
<evidence type="ECO:0000313" key="2">
    <source>
        <dbReference type="Proteomes" id="UP000324222"/>
    </source>
</evidence>
<dbReference type="InterPro" id="IPR018228">
    <property type="entry name" value="DNase_TatD-rel_CS"/>
</dbReference>
<dbReference type="PANTHER" id="PTHR46363:SF1">
    <property type="entry name" value="DEOXYRIBONUCLEASE TATDN2-RELATED"/>
    <property type="match status" value="1"/>
</dbReference>
<dbReference type="PANTHER" id="PTHR46363">
    <property type="entry name" value="DEOXYRIBONUCLEASE TATDN2-RELATED"/>
    <property type="match status" value="1"/>
</dbReference>
<evidence type="ECO:0000313" key="1">
    <source>
        <dbReference type="EMBL" id="MPC11315.1"/>
    </source>
</evidence>
<organism evidence="1 2">
    <name type="scientific">Portunus trituberculatus</name>
    <name type="common">Swimming crab</name>
    <name type="synonym">Neptunus trituberculatus</name>
    <dbReference type="NCBI Taxonomy" id="210409"/>
    <lineage>
        <taxon>Eukaryota</taxon>
        <taxon>Metazoa</taxon>
        <taxon>Ecdysozoa</taxon>
        <taxon>Arthropoda</taxon>
        <taxon>Crustacea</taxon>
        <taxon>Multicrustacea</taxon>
        <taxon>Malacostraca</taxon>
        <taxon>Eumalacostraca</taxon>
        <taxon>Eucarida</taxon>
        <taxon>Decapoda</taxon>
        <taxon>Pleocyemata</taxon>
        <taxon>Brachyura</taxon>
        <taxon>Eubrachyura</taxon>
        <taxon>Portunoidea</taxon>
        <taxon>Portunidae</taxon>
        <taxon>Portuninae</taxon>
        <taxon>Portunus</taxon>
    </lineage>
</organism>
<dbReference type="PROSITE" id="PS01137">
    <property type="entry name" value="TATD_1"/>
    <property type="match status" value="1"/>
</dbReference>
<keyword evidence="2" id="KW-1185">Reference proteome</keyword>
<dbReference type="Proteomes" id="UP000324222">
    <property type="component" value="Unassembled WGS sequence"/>
</dbReference>
<proteinExistence type="predicted"/>
<name>A0A5B7CQ47_PORTR</name>
<gene>
    <name evidence="1" type="primary">TATDN2_2</name>
    <name evidence="1" type="ORF">E2C01_003978</name>
</gene>